<feature type="compositionally biased region" description="Basic and acidic residues" evidence="1">
    <location>
        <begin position="96"/>
        <end position="109"/>
    </location>
</feature>
<dbReference type="Pfam" id="PF12090">
    <property type="entry name" value="Spt20_SEP"/>
    <property type="match status" value="1"/>
</dbReference>
<name>A0A167G2B2_CALVF</name>
<dbReference type="EMBL" id="KV417352">
    <property type="protein sequence ID" value="KZO90102.1"/>
    <property type="molecule type" value="Genomic_DNA"/>
</dbReference>
<sequence length="169" mass="18789">LACYNPAKATKIMLSKYEKSPPSLSVHIYPSHWTLNDSKPLSYTSALSSLLKSIHDRILPIDLLAVLEERKLTVRTGCMIVEVNKHVNDPNNQAKNPEEKPTKKDVARDRRVLWPTSESLFLDIANINTKNGSNMTDMDSLEVESNILLATAPPLCLTPDPIVSRIANA</sequence>
<dbReference type="PANTHER" id="PTHR13526:SF8">
    <property type="entry name" value="TRANSCRIPTION FACTOR SPT20 HOMOLOG"/>
    <property type="match status" value="1"/>
</dbReference>
<dbReference type="InterPro" id="IPR021950">
    <property type="entry name" value="Spt20"/>
</dbReference>
<dbReference type="STRING" id="1330018.A0A167G2B2"/>
<evidence type="ECO:0000259" key="2">
    <source>
        <dbReference type="Pfam" id="PF12090"/>
    </source>
</evidence>
<proteinExistence type="predicted"/>
<keyword evidence="4" id="KW-1185">Reference proteome</keyword>
<dbReference type="GO" id="GO:0006357">
    <property type="term" value="P:regulation of transcription by RNA polymerase II"/>
    <property type="evidence" value="ECO:0007669"/>
    <property type="project" value="TreeGrafter"/>
</dbReference>
<feature type="non-terminal residue" evidence="3">
    <location>
        <position position="169"/>
    </location>
</feature>
<feature type="region of interest" description="Disordered" evidence="1">
    <location>
        <begin position="88"/>
        <end position="109"/>
    </location>
</feature>
<gene>
    <name evidence="3" type="ORF">CALVIDRAFT_469780</name>
</gene>
<protein>
    <recommendedName>
        <fullName evidence="2">Spt20-like SEP domain-containing protein</fullName>
    </recommendedName>
</protein>
<evidence type="ECO:0000256" key="1">
    <source>
        <dbReference type="SAM" id="MobiDB-lite"/>
    </source>
</evidence>
<dbReference type="InterPro" id="IPR046468">
    <property type="entry name" value="Spt20-like_SEP"/>
</dbReference>
<feature type="non-terminal residue" evidence="3">
    <location>
        <position position="1"/>
    </location>
</feature>
<dbReference type="OrthoDB" id="1932706at2759"/>
<dbReference type="PANTHER" id="PTHR13526">
    <property type="entry name" value="TRANSCRIPTION FACTOR SPT20 HOMOLOG"/>
    <property type="match status" value="1"/>
</dbReference>
<accession>A0A167G2B2</accession>
<organism evidence="3 4">
    <name type="scientific">Calocera viscosa (strain TUFC12733)</name>
    <dbReference type="NCBI Taxonomy" id="1330018"/>
    <lineage>
        <taxon>Eukaryota</taxon>
        <taxon>Fungi</taxon>
        <taxon>Dikarya</taxon>
        <taxon>Basidiomycota</taxon>
        <taxon>Agaricomycotina</taxon>
        <taxon>Dacrymycetes</taxon>
        <taxon>Dacrymycetales</taxon>
        <taxon>Dacrymycetaceae</taxon>
        <taxon>Calocera</taxon>
    </lineage>
</organism>
<evidence type="ECO:0000313" key="4">
    <source>
        <dbReference type="Proteomes" id="UP000076738"/>
    </source>
</evidence>
<dbReference type="GO" id="GO:0000124">
    <property type="term" value="C:SAGA complex"/>
    <property type="evidence" value="ECO:0007669"/>
    <property type="project" value="InterPro"/>
</dbReference>
<evidence type="ECO:0000313" key="3">
    <source>
        <dbReference type="EMBL" id="KZO90102.1"/>
    </source>
</evidence>
<dbReference type="AlphaFoldDB" id="A0A167G2B2"/>
<reference evidence="3 4" key="1">
    <citation type="journal article" date="2016" name="Mol. Biol. Evol.">
        <title>Comparative Genomics of Early-Diverging Mushroom-Forming Fungi Provides Insights into the Origins of Lignocellulose Decay Capabilities.</title>
        <authorList>
            <person name="Nagy L.G."/>
            <person name="Riley R."/>
            <person name="Tritt A."/>
            <person name="Adam C."/>
            <person name="Daum C."/>
            <person name="Floudas D."/>
            <person name="Sun H."/>
            <person name="Yadav J.S."/>
            <person name="Pangilinan J."/>
            <person name="Larsson K.H."/>
            <person name="Matsuura K."/>
            <person name="Barry K."/>
            <person name="Labutti K."/>
            <person name="Kuo R."/>
            <person name="Ohm R.A."/>
            <person name="Bhattacharya S.S."/>
            <person name="Shirouzu T."/>
            <person name="Yoshinaga Y."/>
            <person name="Martin F.M."/>
            <person name="Grigoriev I.V."/>
            <person name="Hibbett D.S."/>
        </authorList>
    </citation>
    <scope>NUCLEOTIDE SEQUENCE [LARGE SCALE GENOMIC DNA]</scope>
    <source>
        <strain evidence="3 4">TUFC12733</strain>
    </source>
</reference>
<dbReference type="GO" id="GO:0003712">
    <property type="term" value="F:transcription coregulator activity"/>
    <property type="evidence" value="ECO:0007669"/>
    <property type="project" value="InterPro"/>
</dbReference>
<feature type="domain" description="Spt20-like SEP" evidence="2">
    <location>
        <begin position="18"/>
        <end position="167"/>
    </location>
</feature>
<dbReference type="Proteomes" id="UP000076738">
    <property type="component" value="Unassembled WGS sequence"/>
</dbReference>